<dbReference type="InterPro" id="IPR000182">
    <property type="entry name" value="GNAT_dom"/>
</dbReference>
<dbReference type="AlphaFoldDB" id="A0A7I8D3R8"/>
<reference evidence="3" key="1">
    <citation type="submission" date="2020-07" db="EMBL/GenBank/DDBJ databases">
        <title>Complete genome sequencing of Clostridia bacterium strain 12CBH8.</title>
        <authorList>
            <person name="Sakamoto M."/>
            <person name="Murakami T."/>
            <person name="Mori H."/>
        </authorList>
    </citation>
    <scope>NUCLEOTIDE SEQUENCE [LARGE SCALE GENOMIC DNA]</scope>
    <source>
        <strain evidence="3">12CBH8</strain>
    </source>
</reference>
<dbReference type="SUPFAM" id="SSF55729">
    <property type="entry name" value="Acyl-CoA N-acyltransferases (Nat)"/>
    <property type="match status" value="1"/>
</dbReference>
<evidence type="ECO:0000259" key="1">
    <source>
        <dbReference type="PROSITE" id="PS51186"/>
    </source>
</evidence>
<evidence type="ECO:0000313" key="3">
    <source>
        <dbReference type="Proteomes" id="UP000593890"/>
    </source>
</evidence>
<gene>
    <name evidence="2" type="ORF">C12CBH8_21100</name>
</gene>
<dbReference type="EMBL" id="AP023321">
    <property type="protein sequence ID" value="BCI61471.1"/>
    <property type="molecule type" value="Genomic_DNA"/>
</dbReference>
<evidence type="ECO:0000313" key="2">
    <source>
        <dbReference type="EMBL" id="BCI61471.1"/>
    </source>
</evidence>
<dbReference type="Proteomes" id="UP000593890">
    <property type="component" value="Chromosome"/>
</dbReference>
<accession>A0A7I8D3R8</accession>
<proteinExistence type="predicted"/>
<feature type="domain" description="N-acetyltransferase" evidence="1">
    <location>
        <begin position="139"/>
        <end position="276"/>
    </location>
</feature>
<dbReference type="CDD" id="cd04301">
    <property type="entry name" value="NAT_SF"/>
    <property type="match status" value="1"/>
</dbReference>
<sequence length="276" mass="29638">MIRLIREEEVDVLLPLCEKSALGCRIGSALLCYQGASFFDVWVQEDASGIQAILCRLDGAMTIVDIGKTGHPEQMAFCNAVGFSSLTASSCSLKAMGLAPSTGGVSMAFPARTDKLPNISPDCAGQNGEASKALGSSSGICWDASPRLYYPILEQCQGDGIQFPPFDTWYVDCSHRMRRGWMRGAIVRENSVDAGCILAVETPHAALITGVAVLPRFRGNGMGKRLVSSMLSSLTAEHKTCFLLCRPELTDFYRSLGFQPSGHWASALTASVEVSL</sequence>
<protein>
    <recommendedName>
        <fullName evidence="1">N-acetyltransferase domain-containing protein</fullName>
    </recommendedName>
</protein>
<dbReference type="KEGG" id="sman:C12CBH8_21100"/>
<dbReference type="Pfam" id="PF13508">
    <property type="entry name" value="Acetyltransf_7"/>
    <property type="match status" value="1"/>
</dbReference>
<name>A0A7I8D3R8_9FIRM</name>
<dbReference type="RefSeq" id="WP_215533219.1">
    <property type="nucleotide sequence ID" value="NZ_AP023321.1"/>
</dbReference>
<dbReference type="PROSITE" id="PS51186">
    <property type="entry name" value="GNAT"/>
    <property type="match status" value="1"/>
</dbReference>
<organism evidence="2 3">
    <name type="scientific">Solibaculum mannosilyticum</name>
    <dbReference type="NCBI Taxonomy" id="2780922"/>
    <lineage>
        <taxon>Bacteria</taxon>
        <taxon>Bacillati</taxon>
        <taxon>Bacillota</taxon>
        <taxon>Clostridia</taxon>
        <taxon>Eubacteriales</taxon>
        <taxon>Oscillospiraceae</taxon>
        <taxon>Solibaculum</taxon>
    </lineage>
</organism>
<dbReference type="InterPro" id="IPR016181">
    <property type="entry name" value="Acyl_CoA_acyltransferase"/>
</dbReference>
<dbReference type="Gene3D" id="3.40.630.30">
    <property type="match status" value="1"/>
</dbReference>
<keyword evidence="3" id="KW-1185">Reference proteome</keyword>
<dbReference type="GO" id="GO:0016747">
    <property type="term" value="F:acyltransferase activity, transferring groups other than amino-acyl groups"/>
    <property type="evidence" value="ECO:0007669"/>
    <property type="project" value="InterPro"/>
</dbReference>